<name>A0A2W5T507_9BACT</name>
<evidence type="ECO:0000256" key="1">
    <source>
        <dbReference type="ARBA" id="ARBA00001947"/>
    </source>
</evidence>
<evidence type="ECO:0000256" key="2">
    <source>
        <dbReference type="ARBA" id="ARBA00022670"/>
    </source>
</evidence>
<keyword evidence="5" id="KW-0862">Zinc</keyword>
<dbReference type="InterPro" id="IPR024079">
    <property type="entry name" value="MetalloPept_cat_dom_sf"/>
</dbReference>
<dbReference type="EMBL" id="QFQP01000022">
    <property type="protein sequence ID" value="PZR09077.1"/>
    <property type="molecule type" value="Genomic_DNA"/>
</dbReference>
<proteinExistence type="predicted"/>
<comment type="caution">
    <text evidence="7">The sequence shown here is derived from an EMBL/GenBank/DDBJ whole genome shotgun (WGS) entry which is preliminary data.</text>
</comment>
<keyword evidence="6" id="KW-0482">Metalloprotease</keyword>
<dbReference type="GO" id="GO:0008237">
    <property type="term" value="F:metallopeptidase activity"/>
    <property type="evidence" value="ECO:0007669"/>
    <property type="project" value="UniProtKB-KW"/>
</dbReference>
<evidence type="ECO:0000256" key="6">
    <source>
        <dbReference type="ARBA" id="ARBA00023049"/>
    </source>
</evidence>
<keyword evidence="2" id="KW-0645">Protease</keyword>
<dbReference type="SUPFAM" id="SSF55486">
    <property type="entry name" value="Metalloproteases ('zincins'), catalytic domain"/>
    <property type="match status" value="1"/>
</dbReference>
<dbReference type="AlphaFoldDB" id="A0A2W5T507"/>
<evidence type="ECO:0008006" key="9">
    <source>
        <dbReference type="Google" id="ProtNLM"/>
    </source>
</evidence>
<comment type="cofactor">
    <cofactor evidence="1">
        <name>Zn(2+)</name>
        <dbReference type="ChEBI" id="CHEBI:29105"/>
    </cofactor>
</comment>
<dbReference type="Pfam" id="PF07998">
    <property type="entry name" value="Peptidase_M54"/>
    <property type="match status" value="1"/>
</dbReference>
<accession>A0A2W5T507</accession>
<reference evidence="7 8" key="1">
    <citation type="submission" date="2017-08" db="EMBL/GenBank/DDBJ databases">
        <title>Infants hospitalized years apart are colonized by the same room-sourced microbial strains.</title>
        <authorList>
            <person name="Brooks B."/>
            <person name="Olm M.R."/>
            <person name="Firek B.A."/>
            <person name="Baker R."/>
            <person name="Thomas B.C."/>
            <person name="Morowitz M.J."/>
            <person name="Banfield J.F."/>
        </authorList>
    </citation>
    <scope>NUCLEOTIDE SEQUENCE [LARGE SCALE GENOMIC DNA]</scope>
    <source>
        <strain evidence="7">S2_003_000_R2_14</strain>
    </source>
</reference>
<dbReference type="GO" id="GO:0046872">
    <property type="term" value="F:metal ion binding"/>
    <property type="evidence" value="ECO:0007669"/>
    <property type="project" value="UniProtKB-KW"/>
</dbReference>
<evidence type="ECO:0000313" key="8">
    <source>
        <dbReference type="Proteomes" id="UP000249061"/>
    </source>
</evidence>
<gene>
    <name evidence="7" type="ORF">DI536_22830</name>
</gene>
<keyword evidence="4" id="KW-0378">Hydrolase</keyword>
<keyword evidence="3" id="KW-0479">Metal-binding</keyword>
<dbReference type="GO" id="GO:0006508">
    <property type="term" value="P:proteolysis"/>
    <property type="evidence" value="ECO:0007669"/>
    <property type="project" value="UniProtKB-KW"/>
</dbReference>
<evidence type="ECO:0000256" key="4">
    <source>
        <dbReference type="ARBA" id="ARBA00022801"/>
    </source>
</evidence>
<organism evidence="7 8">
    <name type="scientific">Archangium gephyra</name>
    <dbReference type="NCBI Taxonomy" id="48"/>
    <lineage>
        <taxon>Bacteria</taxon>
        <taxon>Pseudomonadati</taxon>
        <taxon>Myxococcota</taxon>
        <taxon>Myxococcia</taxon>
        <taxon>Myxococcales</taxon>
        <taxon>Cystobacterineae</taxon>
        <taxon>Archangiaceae</taxon>
        <taxon>Archangium</taxon>
    </lineage>
</organism>
<dbReference type="PANTHER" id="PTHR15910:SF1">
    <property type="entry name" value="ARCHAEMETZINCIN-2"/>
    <property type="match status" value="1"/>
</dbReference>
<dbReference type="Gene3D" id="3.40.390.10">
    <property type="entry name" value="Collagenase (Catalytic Domain)"/>
    <property type="match status" value="1"/>
</dbReference>
<dbReference type="PANTHER" id="PTHR15910">
    <property type="entry name" value="ARCHAEMETZINCIN"/>
    <property type="match status" value="1"/>
</dbReference>
<dbReference type="Proteomes" id="UP000249061">
    <property type="component" value="Unassembled WGS sequence"/>
</dbReference>
<evidence type="ECO:0000256" key="5">
    <source>
        <dbReference type="ARBA" id="ARBA00022833"/>
    </source>
</evidence>
<sequence>MHALLLAALLSAAPRTVVIVPFGEVDEAFIDAAAEAVKARVDAEVRIDAMRELPKTAWYAPRKRWRAEKLLDAIDVDPPEDAWKVLVITSAEISTTKGDIKDWGIAGLGNLGALSSVASTFLYTRHSKTKAQALKRFTDVAVHEFGHTLGLEHCETTGCVMADAKGKAMKSADQSRGHYCLRCRTKVEAGVLKPWP</sequence>
<dbReference type="InterPro" id="IPR012962">
    <property type="entry name" value="Pept_M54_archaemetzincn"/>
</dbReference>
<protein>
    <recommendedName>
        <fullName evidence="9">Peptidase M54</fullName>
    </recommendedName>
</protein>
<evidence type="ECO:0000313" key="7">
    <source>
        <dbReference type="EMBL" id="PZR09077.1"/>
    </source>
</evidence>
<evidence type="ECO:0000256" key="3">
    <source>
        <dbReference type="ARBA" id="ARBA00022723"/>
    </source>
</evidence>
<dbReference type="CDD" id="cd11375">
    <property type="entry name" value="Peptidase_M54"/>
    <property type="match status" value="1"/>
</dbReference>